<dbReference type="CDD" id="cd00075">
    <property type="entry name" value="HATPase"/>
    <property type="match status" value="1"/>
</dbReference>
<keyword evidence="5" id="KW-0804">Transcription</keyword>
<keyword evidence="7" id="KW-0812">Transmembrane</keyword>
<dbReference type="PANTHER" id="PTHR43547:SF2">
    <property type="entry name" value="HYBRID SIGNAL TRANSDUCTION HISTIDINE KINASE C"/>
    <property type="match status" value="1"/>
</dbReference>
<feature type="domain" description="HTH araC/xylS-type" evidence="8">
    <location>
        <begin position="1200"/>
        <end position="1299"/>
    </location>
</feature>
<dbReference type="InterPro" id="IPR011110">
    <property type="entry name" value="Reg_prop"/>
</dbReference>
<dbReference type="Proteomes" id="UP000003155">
    <property type="component" value="Unassembled WGS sequence"/>
</dbReference>
<dbReference type="SUPFAM" id="SSF63829">
    <property type="entry name" value="Calcium-dependent phosphotriesterase"/>
    <property type="match status" value="1"/>
</dbReference>
<dbReference type="SUPFAM" id="SSF52172">
    <property type="entry name" value="CheY-like"/>
    <property type="match status" value="1"/>
</dbReference>
<dbReference type="SUPFAM" id="SSF46689">
    <property type="entry name" value="Homeodomain-like"/>
    <property type="match status" value="1"/>
</dbReference>
<comment type="caution">
    <text evidence="11">The sequence shown here is derived from an EMBL/GenBank/DDBJ whole genome shotgun (WGS) entry which is preliminary data.</text>
</comment>
<evidence type="ECO:0000256" key="4">
    <source>
        <dbReference type="ARBA" id="ARBA00023015"/>
    </source>
</evidence>
<feature type="transmembrane region" description="Helical" evidence="7">
    <location>
        <begin position="51"/>
        <end position="67"/>
    </location>
</feature>
<keyword evidence="11" id="KW-0418">Kinase</keyword>
<dbReference type="PRINTS" id="PR00344">
    <property type="entry name" value="BCTRLSENSOR"/>
</dbReference>
<dbReference type="InterPro" id="IPR004358">
    <property type="entry name" value="Sig_transdc_His_kin-like_C"/>
</dbReference>
<gene>
    <name evidence="11" type="ORF">HMPREF9303_1808</name>
</gene>
<proteinExistence type="predicted"/>
<feature type="domain" description="Response regulatory" evidence="10">
    <location>
        <begin position="1051"/>
        <end position="1166"/>
    </location>
</feature>
<dbReference type="InterPro" id="IPR036890">
    <property type="entry name" value="HATPase_C_sf"/>
</dbReference>
<dbReference type="GO" id="GO:0003700">
    <property type="term" value="F:DNA-binding transcription factor activity"/>
    <property type="evidence" value="ECO:0007669"/>
    <property type="project" value="InterPro"/>
</dbReference>
<feature type="domain" description="Histidine kinase" evidence="9">
    <location>
        <begin position="819"/>
        <end position="1031"/>
    </location>
</feature>
<dbReference type="InterPro" id="IPR003661">
    <property type="entry name" value="HisK_dim/P_dom"/>
</dbReference>
<dbReference type="SUPFAM" id="SSF55874">
    <property type="entry name" value="ATPase domain of HSP90 chaperone/DNA topoisomerase II/histidine kinase"/>
    <property type="match status" value="1"/>
</dbReference>
<dbReference type="EMBL" id="AEXO01000064">
    <property type="protein sequence ID" value="EGC86487.1"/>
    <property type="molecule type" value="Genomic_DNA"/>
</dbReference>
<dbReference type="InterPro" id="IPR005467">
    <property type="entry name" value="His_kinase_dom"/>
</dbReference>
<dbReference type="Gene3D" id="2.130.10.10">
    <property type="entry name" value="YVTN repeat-like/Quinoprotein amine dehydrogenase"/>
    <property type="match status" value="2"/>
</dbReference>
<dbReference type="SMART" id="SM00342">
    <property type="entry name" value="HTH_ARAC"/>
    <property type="match status" value="1"/>
</dbReference>
<dbReference type="SMART" id="SM00448">
    <property type="entry name" value="REC"/>
    <property type="match status" value="1"/>
</dbReference>
<accession>F0H6J0</accession>
<dbReference type="PROSITE" id="PS01124">
    <property type="entry name" value="HTH_ARAC_FAMILY_2"/>
    <property type="match status" value="1"/>
</dbReference>
<evidence type="ECO:0000256" key="3">
    <source>
        <dbReference type="ARBA" id="ARBA00022553"/>
    </source>
</evidence>
<evidence type="ECO:0000256" key="1">
    <source>
        <dbReference type="ARBA" id="ARBA00000085"/>
    </source>
</evidence>
<dbReference type="CDD" id="cd00082">
    <property type="entry name" value="HisKA"/>
    <property type="match status" value="1"/>
</dbReference>
<evidence type="ECO:0000259" key="9">
    <source>
        <dbReference type="PROSITE" id="PS50109"/>
    </source>
</evidence>
<feature type="modified residue" description="4-aspartylphosphate" evidence="6">
    <location>
        <position position="1099"/>
    </location>
</feature>
<keyword evidence="7" id="KW-0472">Membrane</keyword>
<dbReference type="InterPro" id="IPR011006">
    <property type="entry name" value="CheY-like_superfamily"/>
</dbReference>
<evidence type="ECO:0000259" key="10">
    <source>
        <dbReference type="PROSITE" id="PS50110"/>
    </source>
</evidence>
<name>F0H6J0_9BACT</name>
<dbReference type="InterPro" id="IPR018060">
    <property type="entry name" value="HTH_AraC"/>
</dbReference>
<dbReference type="PROSITE" id="PS50109">
    <property type="entry name" value="HIS_KIN"/>
    <property type="match status" value="1"/>
</dbReference>
<dbReference type="EC" id="2.7.13.3" evidence="2"/>
<keyword evidence="4" id="KW-0805">Transcription regulation</keyword>
<dbReference type="PANTHER" id="PTHR43547">
    <property type="entry name" value="TWO-COMPONENT HISTIDINE KINASE"/>
    <property type="match status" value="1"/>
</dbReference>
<dbReference type="Gene3D" id="3.40.50.2300">
    <property type="match status" value="1"/>
</dbReference>
<evidence type="ECO:0000259" key="8">
    <source>
        <dbReference type="PROSITE" id="PS01124"/>
    </source>
</evidence>
<keyword evidence="3 6" id="KW-0597">Phosphoprotein</keyword>
<dbReference type="Gene3D" id="1.10.287.130">
    <property type="match status" value="1"/>
</dbReference>
<dbReference type="SUPFAM" id="SSF50998">
    <property type="entry name" value="Quinoprotein alcohol dehydrogenase-like"/>
    <property type="match status" value="1"/>
</dbReference>
<dbReference type="GO" id="GO:0000155">
    <property type="term" value="F:phosphorelay sensor kinase activity"/>
    <property type="evidence" value="ECO:0007669"/>
    <property type="project" value="InterPro"/>
</dbReference>
<dbReference type="Pfam" id="PF00512">
    <property type="entry name" value="HisKA"/>
    <property type="match status" value="1"/>
</dbReference>
<keyword evidence="12" id="KW-1185">Reference proteome</keyword>
<dbReference type="InterPro" id="IPR003594">
    <property type="entry name" value="HATPase_dom"/>
</dbReference>
<dbReference type="Pfam" id="PF02518">
    <property type="entry name" value="HATPase_c"/>
    <property type="match status" value="1"/>
</dbReference>
<dbReference type="Gene3D" id="1.10.10.60">
    <property type="entry name" value="Homeodomain-like"/>
    <property type="match status" value="2"/>
</dbReference>
<dbReference type="GO" id="GO:0043565">
    <property type="term" value="F:sequence-specific DNA binding"/>
    <property type="evidence" value="ECO:0007669"/>
    <property type="project" value="InterPro"/>
</dbReference>
<dbReference type="InterPro" id="IPR001789">
    <property type="entry name" value="Sig_transdc_resp-reg_receiver"/>
</dbReference>
<sequence length="1299" mass="145628">MKIRQALVVGKVVFSVNLQISGRIGRTGTEPSAFRLQSFGMTKMFRFSRRGTALLVLILLMTGRMAARTPHFARFFNVSLPYAANEVEQVWQDRQGMVWLITRQGVFTYDGYSTRKITGGSFWTAAALNRDILILGGDDGLRFLDIRTERLCNPLGNVPQTGEIRVVVMSGGVLYAGTKSNGLFNFDTRRRLWQRYMVPGGKDNIIYAIRPVSNGVYIGHLKGLSFMDGRGNLRDTGIHDNVYSIDIDRRRRCLWVGTEHGLLHRSLVSGKTARALSGSTYNHPLVLPDGNLLVASEYGMLVFNPESGSRRTVSHDVSSPLYSLPSNRINSFFRDRRGNIWISTDRGAAFARQADPFEYIRIVDMTRSNEGNTFTNVLETADGEKWLGGENGILHVTGRGCRWFRVGSGLKKNMIRHIYEDRDHDIWIATDASIARYDRQADRFDYFTLTGSDGRNSDWAYALYEDDRRRLWVATYMGGLYVVDKKALLRSGGTYRMPRSPFGKDAELVSTAYRLVPDGSGHLWTYTGKGLVSIDTRSFRVSLRRKMFLDGMTVARGSVWIDVQGRLYRYEMASGRYTDTGFSVDDGMIYAFVNENARVWMSTSEGLFYIDLHDNTVHSSGKPEYRFTAGTYVGADRSICWGGQDVVARQRISDGRNSRDVDVYVTGISVDGRAVGGIVPRFATDIRLGGRKNISIFLSTYDYGNGSSEVLWYRLGDGNRWMPLAAGTNSIALPALPGGACELYVSAGPRSGSVRKYTLMVPYPWYRQWWAWLLYLLSSSSLVYAVFSFYRRRAQQELRERERENAIALTEQKMDFFVEMSHEVKTPLSLIIAPLEKLLSETTNARFRGKLRSIHGNAMRLSDIINRILDFKRMEVEGDDRILDSHVDFVSLVGNCVREFSDRARDRQVSLSFHSSVETLWMDVDIVKIQSVVRNLLSNAAKYVDDRTGRITVSVGVGQGCATVSVADNGPGVPAGELRRIFYKYYKGDSQHDGTGLGLAVARKYVELHGGTIAAENAGGLRVTFSIPVGEAGYGLSGDGSRTGDADGRPTVLVVDDNHDMVDFLKSALNENYRAMVAYSGEEAMEHVAATVPDIIITDQMMPGMDGTELCRRLRHNHATADTPIIMLTAKDDQTTELKSISCGADVFIPKPFNLQKLQLHMVQLLRRKASIVKSAHIVSIAEEGQGRIETVNDDERLMTEIMKAINGNMSSEEFNVSRLCELIGIEQKQLYRKMKLLTGQTPVSFIREQRLKRAAMLLGQGQLTVSEVMYQVGFSSLSYFNKCFTGMYKVSPKEYKGS</sequence>
<evidence type="ECO:0000256" key="7">
    <source>
        <dbReference type="SAM" id="Phobius"/>
    </source>
</evidence>
<evidence type="ECO:0000313" key="11">
    <source>
        <dbReference type="EMBL" id="EGC86487.1"/>
    </source>
</evidence>
<dbReference type="SMART" id="SM00387">
    <property type="entry name" value="HATPase_c"/>
    <property type="match status" value="1"/>
</dbReference>
<dbReference type="InterPro" id="IPR009057">
    <property type="entry name" value="Homeodomain-like_sf"/>
</dbReference>
<evidence type="ECO:0000313" key="12">
    <source>
        <dbReference type="Proteomes" id="UP000003155"/>
    </source>
</evidence>
<protein>
    <recommendedName>
        <fullName evidence="2">histidine kinase</fullName>
        <ecNumber evidence="2">2.7.13.3</ecNumber>
    </recommendedName>
</protein>
<dbReference type="Pfam" id="PF07494">
    <property type="entry name" value="Reg_prop"/>
    <property type="match status" value="2"/>
</dbReference>
<dbReference type="SMART" id="SM00388">
    <property type="entry name" value="HisKA"/>
    <property type="match status" value="1"/>
</dbReference>
<dbReference type="Pfam" id="PF12833">
    <property type="entry name" value="HTH_18"/>
    <property type="match status" value="1"/>
</dbReference>
<dbReference type="Pfam" id="PF00072">
    <property type="entry name" value="Response_reg"/>
    <property type="match status" value="1"/>
</dbReference>
<dbReference type="InterPro" id="IPR036097">
    <property type="entry name" value="HisK_dim/P_sf"/>
</dbReference>
<evidence type="ECO:0000256" key="2">
    <source>
        <dbReference type="ARBA" id="ARBA00012438"/>
    </source>
</evidence>
<reference evidence="11 12" key="1">
    <citation type="submission" date="2011-02" db="EMBL/GenBank/DDBJ databases">
        <authorList>
            <person name="Durkin A.S."/>
            <person name="Madupu R."/>
            <person name="Torralba M."/>
            <person name="Gillis M."/>
            <person name="Methe B."/>
            <person name="Sutton G."/>
            <person name="Nelson K.E."/>
        </authorList>
    </citation>
    <scope>NUCLEOTIDE SEQUENCE [LARGE SCALE GENOMIC DNA]</scope>
    <source>
        <strain evidence="11 12">CRIS 18C-A</strain>
    </source>
</reference>
<keyword evidence="11" id="KW-0808">Transferase</keyword>
<dbReference type="SUPFAM" id="SSF47384">
    <property type="entry name" value="Homodimeric domain of signal transducing histidine kinase"/>
    <property type="match status" value="1"/>
</dbReference>
<evidence type="ECO:0000256" key="5">
    <source>
        <dbReference type="ARBA" id="ARBA00023163"/>
    </source>
</evidence>
<dbReference type="InterPro" id="IPR015943">
    <property type="entry name" value="WD40/YVTN_repeat-like_dom_sf"/>
</dbReference>
<dbReference type="Gene3D" id="3.30.565.10">
    <property type="entry name" value="Histidine kinase-like ATPase, C-terminal domain"/>
    <property type="match status" value="1"/>
</dbReference>
<evidence type="ECO:0000256" key="6">
    <source>
        <dbReference type="PROSITE-ProRule" id="PRU00169"/>
    </source>
</evidence>
<keyword evidence="7" id="KW-1133">Transmembrane helix</keyword>
<comment type="catalytic activity">
    <reaction evidence="1">
        <text>ATP + protein L-histidine = ADP + protein N-phospho-L-histidine.</text>
        <dbReference type="EC" id="2.7.13.3"/>
    </reaction>
</comment>
<organism evidence="11 12">
    <name type="scientific">Prevotella denticola CRIS 18C-A</name>
    <dbReference type="NCBI Taxonomy" id="944557"/>
    <lineage>
        <taxon>Bacteria</taxon>
        <taxon>Pseudomonadati</taxon>
        <taxon>Bacteroidota</taxon>
        <taxon>Bacteroidia</taxon>
        <taxon>Bacteroidales</taxon>
        <taxon>Prevotellaceae</taxon>
        <taxon>Prevotella</taxon>
    </lineage>
</organism>
<dbReference type="InterPro" id="IPR011047">
    <property type="entry name" value="Quinoprotein_ADH-like_sf"/>
</dbReference>
<dbReference type="PROSITE" id="PS50110">
    <property type="entry name" value="RESPONSE_REGULATORY"/>
    <property type="match status" value="1"/>
</dbReference>